<dbReference type="Gene3D" id="3.10.490.10">
    <property type="entry name" value="Gamma-glutamyl cyclotransferase-like"/>
    <property type="match status" value="1"/>
</dbReference>
<feature type="domain" description="Gamma-glutamylcyclotransferase AIG2-like" evidence="1">
    <location>
        <begin position="10"/>
        <end position="144"/>
    </location>
</feature>
<dbReference type="EMBL" id="QJKI01000002">
    <property type="protein sequence ID" value="PXX81286.1"/>
    <property type="molecule type" value="Genomic_DNA"/>
</dbReference>
<dbReference type="InterPro" id="IPR036568">
    <property type="entry name" value="GGCT-like_sf"/>
</dbReference>
<evidence type="ECO:0000313" key="3">
    <source>
        <dbReference type="Proteomes" id="UP000247555"/>
    </source>
</evidence>
<accession>A0A318L050</accession>
<reference evidence="2 3" key="1">
    <citation type="submission" date="2018-05" db="EMBL/GenBank/DDBJ databases">
        <title>Genomic Encyclopedia of Type Strains, Phase IV (KMG-IV): sequencing the most valuable type-strain genomes for metagenomic binning, comparative biology and taxonomic classification.</title>
        <authorList>
            <person name="Goeker M."/>
        </authorList>
    </citation>
    <scope>NUCLEOTIDE SEQUENCE [LARGE SCALE GENOMIC DNA]</scope>
    <source>
        <strain evidence="2 3">DSM 29661</strain>
    </source>
</reference>
<comment type="caution">
    <text evidence="2">The sequence shown here is derived from an EMBL/GenBank/DDBJ whole genome shotgun (WGS) entry which is preliminary data.</text>
</comment>
<keyword evidence="3" id="KW-1185">Reference proteome</keyword>
<dbReference type="Pfam" id="PF06094">
    <property type="entry name" value="GGACT"/>
    <property type="match status" value="1"/>
</dbReference>
<dbReference type="RefSeq" id="WP_110389597.1">
    <property type="nucleotide sequence ID" value="NZ_DAIPEO010000029.1"/>
</dbReference>
<dbReference type="Proteomes" id="UP000247555">
    <property type="component" value="Unassembled WGS sequence"/>
</dbReference>
<dbReference type="SUPFAM" id="SSF110857">
    <property type="entry name" value="Gamma-glutamyl cyclotransferase-like"/>
    <property type="match status" value="1"/>
</dbReference>
<evidence type="ECO:0000313" key="2">
    <source>
        <dbReference type="EMBL" id="PXX81286.1"/>
    </source>
</evidence>
<organism evidence="2 3">
    <name type="scientific">Rivihabitans pingtungensis</name>
    <dbReference type="NCBI Taxonomy" id="1054498"/>
    <lineage>
        <taxon>Bacteria</taxon>
        <taxon>Pseudomonadati</taxon>
        <taxon>Pseudomonadota</taxon>
        <taxon>Betaproteobacteria</taxon>
        <taxon>Neisseriales</taxon>
        <taxon>Aquaspirillaceae</taxon>
        <taxon>Rivihabitans</taxon>
    </lineage>
</organism>
<dbReference type="InterPro" id="IPR013024">
    <property type="entry name" value="GGCT-like"/>
</dbReference>
<dbReference type="CDD" id="cd06661">
    <property type="entry name" value="GGCT_like"/>
    <property type="match status" value="1"/>
</dbReference>
<name>A0A318L050_9NEIS</name>
<gene>
    <name evidence="2" type="ORF">DFR34_102125</name>
</gene>
<protein>
    <submittedName>
        <fullName evidence="2">Gamma-glutamyl AIG2-like cyclotransferase</fullName>
    </submittedName>
</protein>
<keyword evidence="2" id="KW-0808">Transferase</keyword>
<dbReference type="GO" id="GO:0016740">
    <property type="term" value="F:transferase activity"/>
    <property type="evidence" value="ECO:0007669"/>
    <property type="project" value="UniProtKB-KW"/>
</dbReference>
<dbReference type="AlphaFoldDB" id="A0A318L050"/>
<proteinExistence type="predicted"/>
<sequence length="184" mass="20491">MKLHPVTLPVFVYGTLKAGGLYHHLIAHQIEGSDEATTRGSLYYKIFNCNQTGRREVTAAYSPDGPFPIAGTLLFPRASEYYSLLSRLDELEFNFDASNAARMRDPSLSTRQYPLRVYLRDVVNCTTAHGVSYLAWCYVYHPIISIPHANLIPADESGATCFDPEVGSAMLRNGLIFEDGLARL</sequence>
<dbReference type="OrthoDB" id="8538589at2"/>
<dbReference type="InterPro" id="IPR009288">
    <property type="entry name" value="AIG2-like_dom"/>
</dbReference>
<evidence type="ECO:0000259" key="1">
    <source>
        <dbReference type="Pfam" id="PF06094"/>
    </source>
</evidence>